<feature type="compositionally biased region" description="Acidic residues" evidence="1">
    <location>
        <begin position="772"/>
        <end position="797"/>
    </location>
</feature>
<dbReference type="RefSeq" id="XP_018271047.1">
    <property type="nucleotide sequence ID" value="XM_018417054.1"/>
</dbReference>
<dbReference type="GeneID" id="28977502"/>
<feature type="compositionally biased region" description="Low complexity" evidence="1">
    <location>
        <begin position="202"/>
        <end position="220"/>
    </location>
</feature>
<feature type="compositionally biased region" description="Acidic residues" evidence="1">
    <location>
        <begin position="857"/>
        <end position="866"/>
    </location>
</feature>
<feature type="region of interest" description="Disordered" evidence="1">
    <location>
        <begin position="1"/>
        <end position="171"/>
    </location>
</feature>
<feature type="domain" description="DNA replication checkpoint mediator MRC1" evidence="2">
    <location>
        <begin position="1164"/>
        <end position="1297"/>
    </location>
</feature>
<dbReference type="Pfam" id="PF09444">
    <property type="entry name" value="MRC1"/>
    <property type="match status" value="1"/>
</dbReference>
<feature type="region of interest" description="Disordered" evidence="1">
    <location>
        <begin position="648"/>
        <end position="667"/>
    </location>
</feature>
<dbReference type="EMBL" id="KQ474079">
    <property type="protein sequence ID" value="KPV74998.1"/>
    <property type="molecule type" value="Genomic_DNA"/>
</dbReference>
<feature type="compositionally biased region" description="Polar residues" evidence="1">
    <location>
        <begin position="469"/>
        <end position="478"/>
    </location>
</feature>
<feature type="region of interest" description="Disordered" evidence="1">
    <location>
        <begin position="469"/>
        <end position="570"/>
    </location>
</feature>
<dbReference type="OMA" id="HGFLTQT"/>
<feature type="compositionally biased region" description="Polar residues" evidence="1">
    <location>
        <begin position="1027"/>
        <end position="1038"/>
    </location>
</feature>
<feature type="region of interest" description="Disordered" evidence="1">
    <location>
        <begin position="192"/>
        <end position="403"/>
    </location>
</feature>
<dbReference type="OrthoDB" id="2537416at2759"/>
<evidence type="ECO:0000313" key="4">
    <source>
        <dbReference type="Proteomes" id="UP000053890"/>
    </source>
</evidence>
<dbReference type="InterPro" id="IPR018564">
    <property type="entry name" value="Repl_chkpnt_MRC1_dom"/>
</dbReference>
<protein>
    <recommendedName>
        <fullName evidence="2">DNA replication checkpoint mediator MRC1 domain-containing protein</fullName>
    </recommendedName>
</protein>
<feature type="compositionally biased region" description="Low complexity" evidence="1">
    <location>
        <begin position="149"/>
        <end position="159"/>
    </location>
</feature>
<feature type="compositionally biased region" description="Polar residues" evidence="1">
    <location>
        <begin position="1"/>
        <end position="10"/>
    </location>
</feature>
<organism evidence="3 4">
    <name type="scientific">Rhodotorula graminis (strain WP1)</name>
    <dbReference type="NCBI Taxonomy" id="578459"/>
    <lineage>
        <taxon>Eukaryota</taxon>
        <taxon>Fungi</taxon>
        <taxon>Dikarya</taxon>
        <taxon>Basidiomycota</taxon>
        <taxon>Pucciniomycotina</taxon>
        <taxon>Microbotryomycetes</taxon>
        <taxon>Sporidiobolales</taxon>
        <taxon>Sporidiobolaceae</taxon>
        <taxon>Rhodotorula</taxon>
    </lineage>
</organism>
<evidence type="ECO:0000259" key="2">
    <source>
        <dbReference type="Pfam" id="PF09444"/>
    </source>
</evidence>
<feature type="compositionally biased region" description="Basic and acidic residues" evidence="1">
    <location>
        <begin position="762"/>
        <end position="771"/>
    </location>
</feature>
<reference evidence="3 4" key="1">
    <citation type="journal article" date="2015" name="Front. Microbiol.">
        <title>Genome sequence of the plant growth promoting endophytic yeast Rhodotorula graminis WP1.</title>
        <authorList>
            <person name="Firrincieli A."/>
            <person name="Otillar R."/>
            <person name="Salamov A."/>
            <person name="Schmutz J."/>
            <person name="Khan Z."/>
            <person name="Redman R.S."/>
            <person name="Fleck N.D."/>
            <person name="Lindquist E."/>
            <person name="Grigoriev I.V."/>
            <person name="Doty S.L."/>
        </authorList>
    </citation>
    <scope>NUCLEOTIDE SEQUENCE [LARGE SCALE GENOMIC DNA]</scope>
    <source>
        <strain evidence="3 4">WP1</strain>
    </source>
</reference>
<dbReference type="Proteomes" id="UP000053890">
    <property type="component" value="Unassembled WGS sequence"/>
</dbReference>
<evidence type="ECO:0000256" key="1">
    <source>
        <dbReference type="SAM" id="MobiDB-lite"/>
    </source>
</evidence>
<feature type="compositionally biased region" description="Basic and acidic residues" evidence="1">
    <location>
        <begin position="192"/>
        <end position="201"/>
    </location>
</feature>
<feature type="compositionally biased region" description="Basic and acidic residues" evidence="1">
    <location>
        <begin position="1212"/>
        <end position="1255"/>
    </location>
</feature>
<accession>A0A194S2P3</accession>
<feature type="region of interest" description="Disordered" evidence="1">
    <location>
        <begin position="735"/>
        <end position="910"/>
    </location>
</feature>
<feature type="compositionally biased region" description="Low complexity" evidence="1">
    <location>
        <begin position="18"/>
        <end position="50"/>
    </location>
</feature>
<feature type="region of interest" description="Disordered" evidence="1">
    <location>
        <begin position="682"/>
        <end position="714"/>
    </location>
</feature>
<proteinExistence type="predicted"/>
<feature type="compositionally biased region" description="Low complexity" evidence="1">
    <location>
        <begin position="1488"/>
        <end position="1508"/>
    </location>
</feature>
<feature type="region of interest" description="Disordered" evidence="1">
    <location>
        <begin position="1027"/>
        <end position="1142"/>
    </location>
</feature>
<feature type="compositionally biased region" description="Basic and acidic residues" evidence="1">
    <location>
        <begin position="392"/>
        <end position="403"/>
    </location>
</feature>
<feature type="region of interest" description="Disordered" evidence="1">
    <location>
        <begin position="1488"/>
        <end position="1525"/>
    </location>
</feature>
<name>A0A194S2P3_RHOGW</name>
<feature type="compositionally biased region" description="Low complexity" evidence="1">
    <location>
        <begin position="227"/>
        <end position="251"/>
    </location>
</feature>
<sequence>MSSMEVSFSGSPPPTLDPTSPAAESSSPSTARATSRPPPATAGTEPAPRTKVTRTYGRKPVEDAPAVAEPVEDDGRALGRNSTLVIPDSEPALKAQHLSPESDADGDKTMRARPVQASSSPTRRDVQSTDPTSEDEEPVKLAGTRNKPSIAAAIVSDSDSSGDDDAASGDDTGALAFLKRRPALEDLLADVDRDFDARPEDTTAATTVLPPTSSSLPPLTITNESGSSSRPTSSSQRSPAQRRSASPSSPSRDLDDIEALLASTQSADSEDVVPTARSRARKPRAVLDSDDEDEQADAPQPSRAPKPGATARRVMSSDDEASTPKLSAAEKVRRLWQKKKDAQDAEARKRGLELAAARGEEFVEPEPAPFLEDLIEEDSDERTGKKKAKGRRSTEKKVKSLSKKELDEMNKVTAALNRQQEVRLVATRKVGLSVSDALKQHHLSSLPPPVVNRSTFTRGPSATITLSSSSDAIVTSSPPHDLVAQTPIPKLKLSSKALGKQRATSPIADGDHDTPVPHRVRKSLALGDRPERRRSPAPTAAVARDDDDDDDELLAPAEMMRRDDEKREKARRAQALKDKKRAALAAAKAAQADSDSDLEIEMPGAPSRTVRASSSQAEDTLAAFAHTPARPQNDPRKMLARIAGVDLAHPPSDDALPSESQLEAAGHEFGRHLDARYHENLTSTRKKHLPSTILASSSTSRAKKSSRPVEITHEKLSAGLREKVQLQALAVRTRNATRARQRQQNAAAQGDQQELQSVDVDALIKSKREKEEADEQMDEDEDGDYVDGGEDEDDAEEGSGSGSEPDALGSEADELAPATVATAVNEDGEDEVDSEGELVMPRSSQNSERHLRATQEAAEDEDEDEQMPPPPTSRRTAHKIRIADGDDDDDGQERSTSDTPAPTELAPTEVVKTPSVAAQAPAKVAFGDFLGDGGNAGGFSQFFDSQFSQGAGGDDQVEGFLRPANDDLSAPAPTMFAAQPLISTAERAADVARLEARGGFNDFEPATPRELPAPRQYINDKGFLTQTRPANLFDSPSDSPAYHRQSMSMLDSQSQALDETQVATAETPTQLSKDPTRLRRTAALTSFESLAPLAPTEVDSSRSREEATQLDDAQVDETQDTQDALHTLPSAAQPTAPRNAFDALKAGAAHVDAPAEAQQVPRRRMRNAFVDAEANLSDEEVGLGLGGLSGDEDEDGHDAELESLVDNEEVDRDVQDEQDKLARSRFQEDQEKAEAEAMKRAQRVVDGKERQKRGAYDLSDDDFDDEYVSRNGHREKKARVESLTIGQLKENEETQAFGNILAQGFVPTAKVGEYAFLETQHGLSDDDEDGDADIEEDDRAQDVFGRVDAPELRVRSFREAQELAVQQSRARRALDEDEDVDMVARDERDDETYDERLLRDRSPQIHLGASSSPAAPLKLNLKHRSTTVVQATHVDDFADLDSQLSVFGVQHGTTVKYSERDESSITTNNVGGGRSAVTSFKRTTVTTTTTTAAAASRPGAKGAKSGSALGPRPSKFAAVRKGGFA</sequence>
<feature type="region of interest" description="Disordered" evidence="1">
    <location>
        <begin position="946"/>
        <end position="972"/>
    </location>
</feature>
<feature type="compositionally biased region" description="Acidic residues" evidence="1">
    <location>
        <begin position="826"/>
        <end position="836"/>
    </location>
</feature>
<feature type="compositionally biased region" description="Acidic residues" evidence="1">
    <location>
        <begin position="1190"/>
        <end position="1211"/>
    </location>
</feature>
<dbReference type="STRING" id="578459.A0A194S2P3"/>
<gene>
    <name evidence="3" type="ORF">RHOBADRAFT_53909</name>
</gene>
<feature type="compositionally biased region" description="Polar residues" evidence="1">
    <location>
        <begin position="1045"/>
        <end position="1073"/>
    </location>
</feature>
<feature type="compositionally biased region" description="Basic and acidic residues" evidence="1">
    <location>
        <begin position="559"/>
        <end position="568"/>
    </location>
</feature>
<feature type="compositionally biased region" description="Basic and acidic residues" evidence="1">
    <location>
        <begin position="328"/>
        <end position="352"/>
    </location>
</feature>
<keyword evidence="4" id="KW-1185">Reference proteome</keyword>
<feature type="region of interest" description="Disordered" evidence="1">
    <location>
        <begin position="1181"/>
        <end position="1270"/>
    </location>
</feature>
<feature type="region of interest" description="Disordered" evidence="1">
    <location>
        <begin position="589"/>
        <end position="618"/>
    </location>
</feature>
<evidence type="ECO:0000313" key="3">
    <source>
        <dbReference type="EMBL" id="KPV74998.1"/>
    </source>
</evidence>